<dbReference type="AlphaFoldDB" id="A0A068Z8Q0"/>
<sequence>MQIIDILGYIGTALVVLSFLCSSIVKLRILNAIGASFVTLYAALTHAWPIVLLDGFIVIANIYQLQKLRKNKRGM</sequence>
<dbReference type="InterPro" id="IPR058058">
    <property type="entry name" value="CBU_0592-like"/>
</dbReference>
<dbReference type="STRING" id="138074.SYMBAF_20379"/>
<organism evidence="2 3">
    <name type="scientific">Serratia symbiotica</name>
    <dbReference type="NCBI Taxonomy" id="138074"/>
    <lineage>
        <taxon>Bacteria</taxon>
        <taxon>Pseudomonadati</taxon>
        <taxon>Pseudomonadota</taxon>
        <taxon>Gammaproteobacteria</taxon>
        <taxon>Enterobacterales</taxon>
        <taxon>Yersiniaceae</taxon>
        <taxon>Serratia</taxon>
    </lineage>
</organism>
<dbReference type="RefSeq" id="WP_082026923.1">
    <property type="nucleotide sequence ID" value="NZ_CP072652.1"/>
</dbReference>
<evidence type="ECO:0000259" key="1">
    <source>
        <dbReference type="Pfam" id="PF26604"/>
    </source>
</evidence>
<name>A0A068Z8Q0_9GAMM</name>
<feature type="domain" description="CBU-0592-like" evidence="1">
    <location>
        <begin position="4"/>
        <end position="70"/>
    </location>
</feature>
<gene>
    <name evidence="2" type="ORF">SYMBAF_08070</name>
</gene>
<proteinExistence type="predicted"/>
<evidence type="ECO:0000313" key="3">
    <source>
        <dbReference type="Proteomes" id="UP000042738"/>
    </source>
</evidence>
<protein>
    <recommendedName>
        <fullName evidence="1">CBU-0592-like domain-containing protein</fullName>
    </recommendedName>
</protein>
<evidence type="ECO:0000313" key="2">
    <source>
        <dbReference type="EMBL" id="QLH62894.1"/>
    </source>
</evidence>
<reference evidence="2 3" key="1">
    <citation type="journal article" date="2014" name="Genome Announc.">
        <title>Whole-Genome Sequence of Serratia symbiotica Strain CWBI-2.3T, a Free-Living Symbiont of the Black Bean Aphid Aphis fabae.</title>
        <authorList>
            <person name="Foray V."/>
            <person name="Grigorescu A.S."/>
            <person name="Sabri A."/>
            <person name="Haubruge E."/>
            <person name="Lognay G."/>
            <person name="Francis F."/>
            <person name="Fauconnier M.L."/>
            <person name="Hance T."/>
            <person name="Thonart P."/>
        </authorList>
    </citation>
    <scope>NUCLEOTIDE SEQUENCE [LARGE SCALE GENOMIC DNA]</scope>
    <source>
        <strain evidence="2">CWBI-2.3</strain>
    </source>
</reference>
<accession>A0A068Z8Q0</accession>
<dbReference type="EMBL" id="CP050855">
    <property type="protein sequence ID" value="QLH62894.1"/>
    <property type="molecule type" value="Genomic_DNA"/>
</dbReference>
<dbReference type="Pfam" id="PF26604">
    <property type="entry name" value="CBU_0592"/>
    <property type="match status" value="1"/>
</dbReference>
<dbReference type="Proteomes" id="UP000042738">
    <property type="component" value="Chromosome"/>
</dbReference>